<comment type="caution">
    <text evidence="4">The sequence shown here is derived from an EMBL/GenBank/DDBJ whole genome shotgun (WGS) entry which is preliminary data.</text>
</comment>
<dbReference type="EMBL" id="JACHJL010000008">
    <property type="protein sequence ID" value="MBB5936399.1"/>
    <property type="molecule type" value="Genomic_DNA"/>
</dbReference>
<dbReference type="NCBIfam" id="TIGR02585">
    <property type="entry name" value="cas_Cst2_DevR"/>
    <property type="match status" value="1"/>
</dbReference>
<dbReference type="NCBIfam" id="TIGR01875">
    <property type="entry name" value="cas_MJ0381"/>
    <property type="match status" value="1"/>
</dbReference>
<feature type="region of interest" description="Disordered" evidence="3">
    <location>
        <begin position="52"/>
        <end position="76"/>
    </location>
</feature>
<evidence type="ECO:0000256" key="2">
    <source>
        <dbReference type="ARBA" id="ARBA00025626"/>
    </source>
</evidence>
<dbReference type="RefSeq" id="WP_184573005.1">
    <property type="nucleotide sequence ID" value="NZ_JACHJL010000008.1"/>
</dbReference>
<proteinExistence type="predicted"/>
<sequence>MTHLAGKLALDIQAGAPNNGRGQDNVGVVKKMQVGRDTYPYISPQAVRRWPRDSLPTTEPLSPVLREGQGKKQQAYTKGRPDLYIDDDLFGYMVAVKDKDSSCQRDTVRATGTFVSVTPQRPTSDFGTMTRGFNANENPVIHEHEFYTAVCAGDLNLDLPRIGTFETDGQGLRIALPPQAAEEATAAGATATTFRGLTPLTLGLPERRRRAALILRTLAALRGGAKPAAHYGDRTPAFILLAPKKGGVNPFTRVLSNKDGKPSFAADTLTEEIAAWRDELDGCVRIGWAPGFLGDQRDRARRDLADLITSGTVTIDHPRTVLNTVAQEIEDGTHDHWFQDTQDAKA</sequence>
<dbReference type="GO" id="GO:0051607">
    <property type="term" value="P:defense response to virus"/>
    <property type="evidence" value="ECO:0007669"/>
    <property type="project" value="UniProtKB-KW"/>
</dbReference>
<keyword evidence="1" id="KW-0051">Antiviral defense</keyword>
<accession>A0A7W9QAH3</accession>
<dbReference type="Proteomes" id="UP000588098">
    <property type="component" value="Unassembled WGS sequence"/>
</dbReference>
<dbReference type="InterPro" id="IPR013414">
    <property type="entry name" value="Cas7/Cst2/DevR_sub_I-B/Tneap"/>
</dbReference>
<evidence type="ECO:0000313" key="4">
    <source>
        <dbReference type="EMBL" id="MBB5936399.1"/>
    </source>
</evidence>
<comment type="function">
    <text evidence="2">CRISPR (clustered regularly interspaced short palindromic repeat) is an adaptive immune system that provides protection against mobile genetic elements (viruses, transposable elements and conjugative plasmids). CRISPR clusters contain spacers, sequences complementary to antecedent mobile elements, and target invading nucleic acids. CRISPR clusters are transcribed and processed into CRISPR RNA (crRNA).</text>
</comment>
<evidence type="ECO:0000313" key="5">
    <source>
        <dbReference type="Proteomes" id="UP000588098"/>
    </source>
</evidence>
<organism evidence="4 5">
    <name type="scientific">Streptomyces zagrosensis</name>
    <dbReference type="NCBI Taxonomy" id="1042984"/>
    <lineage>
        <taxon>Bacteria</taxon>
        <taxon>Bacillati</taxon>
        <taxon>Actinomycetota</taxon>
        <taxon>Actinomycetes</taxon>
        <taxon>Kitasatosporales</taxon>
        <taxon>Streptomycetaceae</taxon>
        <taxon>Streptomyces</taxon>
    </lineage>
</organism>
<reference evidence="4 5" key="1">
    <citation type="submission" date="2020-08" db="EMBL/GenBank/DDBJ databases">
        <title>Genomic Encyclopedia of Type Strains, Phase III (KMG-III): the genomes of soil and plant-associated and newly described type strains.</title>
        <authorList>
            <person name="Whitman W."/>
        </authorList>
    </citation>
    <scope>NUCLEOTIDE SEQUENCE [LARGE SCALE GENOMIC DNA]</scope>
    <source>
        <strain evidence="4 5">CECT 8305</strain>
    </source>
</reference>
<dbReference type="AlphaFoldDB" id="A0A7W9QAH3"/>
<gene>
    <name evidence="4" type="ORF">FHS42_003474</name>
</gene>
<keyword evidence="5" id="KW-1185">Reference proteome</keyword>
<protein>
    <submittedName>
        <fullName evidence="4">CRISPR-associated protein Cst2</fullName>
    </submittedName>
</protein>
<name>A0A7W9QAH3_9ACTN</name>
<evidence type="ECO:0000256" key="3">
    <source>
        <dbReference type="SAM" id="MobiDB-lite"/>
    </source>
</evidence>
<evidence type="ECO:0000256" key="1">
    <source>
        <dbReference type="ARBA" id="ARBA00023118"/>
    </source>
</evidence>
<dbReference type="InterPro" id="IPR010154">
    <property type="entry name" value="CRISPR-assoc_Cas7/Cst2/DevR"/>
</dbReference>